<reference evidence="3" key="1">
    <citation type="submission" date="2016-06" db="UniProtKB">
        <authorList>
            <consortium name="WormBaseParasite"/>
        </authorList>
    </citation>
    <scope>IDENTIFICATION</scope>
</reference>
<dbReference type="Proteomes" id="UP000272942">
    <property type="component" value="Unassembled WGS sequence"/>
</dbReference>
<keyword evidence="2" id="KW-1185">Reference proteome</keyword>
<evidence type="ECO:0000313" key="3">
    <source>
        <dbReference type="WBParaSite" id="ECPE_0000489301-mRNA-1"/>
    </source>
</evidence>
<organism evidence="3">
    <name type="scientific">Echinostoma caproni</name>
    <dbReference type="NCBI Taxonomy" id="27848"/>
    <lineage>
        <taxon>Eukaryota</taxon>
        <taxon>Metazoa</taxon>
        <taxon>Spiralia</taxon>
        <taxon>Lophotrochozoa</taxon>
        <taxon>Platyhelminthes</taxon>
        <taxon>Trematoda</taxon>
        <taxon>Digenea</taxon>
        <taxon>Plagiorchiida</taxon>
        <taxon>Echinostomata</taxon>
        <taxon>Echinostomatoidea</taxon>
        <taxon>Echinostomatidae</taxon>
        <taxon>Echinostoma</taxon>
    </lineage>
</organism>
<name>A0A183AD46_9TREM</name>
<accession>A0A183AD46</accession>
<sequence>MPYEGLVTCASDDDENAEQKPHYLYLLNEDDIFTSVRSWQNVDCSSESESEGQTILMLNLIYTEAAMDEIRRKKSLHDKDAFDHKFLVHSEAQYPLIRFMVIRFDGFLLEEGKIVRFKNEYIHELGKYEFESAKSLCDNFNTICKQDTPLRSVQKCRFIKFYPQNKQLKAVVELDSDLAEEDLQAVEFYRLIEKVSSGKIFSIQDLHVSCIVASKLSNHHGLTISLIVASLLVLVPVEPRHPGQLSPLKLEKNGTIRKMGILKSTEFVRAMNDESRQYKIIDVNMRSNKENLVCDLPAESKLMKHLRNQYRDVFLLMLEVEAYVTKSCIPQKVENFDPQTYLKREEVKQLINTIQKKIEEINDVKLHDVPKIYYPYRKGKVVVVVVQCYVETKAFTTKQLTNRIRRSLQAENGCNGLAPIGLNLTGS</sequence>
<dbReference type="EMBL" id="UZAN01041723">
    <property type="protein sequence ID" value="VDP73900.1"/>
    <property type="molecule type" value="Genomic_DNA"/>
</dbReference>
<proteinExistence type="predicted"/>
<gene>
    <name evidence="1" type="ORF">ECPE_LOCUS4881</name>
</gene>
<protein>
    <submittedName>
        <fullName evidence="3">Inositol-pentakisphosphate 2-kinase</fullName>
    </submittedName>
</protein>
<dbReference type="WBParaSite" id="ECPE_0000489301-mRNA-1">
    <property type="protein sequence ID" value="ECPE_0000489301-mRNA-1"/>
    <property type="gene ID" value="ECPE_0000489301"/>
</dbReference>
<evidence type="ECO:0000313" key="2">
    <source>
        <dbReference type="Proteomes" id="UP000272942"/>
    </source>
</evidence>
<reference evidence="1 2" key="2">
    <citation type="submission" date="2018-11" db="EMBL/GenBank/DDBJ databases">
        <authorList>
            <consortium name="Pathogen Informatics"/>
        </authorList>
    </citation>
    <scope>NUCLEOTIDE SEQUENCE [LARGE SCALE GENOMIC DNA]</scope>
    <source>
        <strain evidence="1 2">Egypt</strain>
    </source>
</reference>
<evidence type="ECO:0000313" key="1">
    <source>
        <dbReference type="EMBL" id="VDP73900.1"/>
    </source>
</evidence>
<dbReference type="AlphaFoldDB" id="A0A183AD46"/>